<protein>
    <recommendedName>
        <fullName evidence="3">Apea-like HEPN domain-containing protein</fullName>
    </recommendedName>
</protein>
<evidence type="ECO:0000313" key="2">
    <source>
        <dbReference type="Proteomes" id="UP001239019"/>
    </source>
</evidence>
<organism evidence="1 2">
    <name type="scientific">Natronospira bacteriovora</name>
    <dbReference type="NCBI Taxonomy" id="3069753"/>
    <lineage>
        <taxon>Bacteria</taxon>
        <taxon>Pseudomonadati</taxon>
        <taxon>Pseudomonadota</taxon>
        <taxon>Gammaproteobacteria</taxon>
        <taxon>Natronospirales</taxon>
        <taxon>Natronospiraceae</taxon>
        <taxon>Natronospira</taxon>
    </lineage>
</organism>
<evidence type="ECO:0008006" key="3">
    <source>
        <dbReference type="Google" id="ProtNLM"/>
    </source>
</evidence>
<proteinExistence type="predicted"/>
<keyword evidence="2" id="KW-1185">Reference proteome</keyword>
<dbReference type="Proteomes" id="UP001239019">
    <property type="component" value="Unassembled WGS sequence"/>
</dbReference>
<sequence>MKLESDFVEKLSAVDPRKLIEQLRSDDRPHFNTYWKLANEIKPGDLYCYLYGRFGPPNGIQNILRGDHSENLIHWEWALEAQGRIVLVQGHNFRTEIWVSGEELPPAAIDQLVEGIKATFPKYGQAMGRIRRALEHWVEFINPYHRIRRSVECLISELDALDVAAQTSQLGGVGDYESTKEWSKEWQRQAEIITKATGLCFGVRSMLPVMAEAFVNLLMYLLMKPALKRDDRLRENLIRQPIDVRIKSLSHNCVGFQSDVDYSHDSCRRYHSLVNERNDLLHGNVVIEKLKFNELYFNGRVPVFDSYASMWERAFGVSKKSVGLDLFHDERQIVEDFIEYVISCLEEKKQEEVRVFCACRDLGMSVDDGHLGILFSGQLVDTVPGPKVPR</sequence>
<name>A0ABU0WA45_9GAMM</name>
<reference evidence="1 2" key="1">
    <citation type="submission" date="2023-08" db="EMBL/GenBank/DDBJ databases">
        <title>Whole-genome sequencing of halo(alkali)philic microorganisms from hypersaline lakes.</title>
        <authorList>
            <person name="Sorokin D.Y."/>
            <person name="Abbas B."/>
            <person name="Merkel A.Y."/>
        </authorList>
    </citation>
    <scope>NUCLEOTIDE SEQUENCE [LARGE SCALE GENOMIC DNA]</scope>
    <source>
        <strain evidence="1 2">AB-CW4</strain>
    </source>
</reference>
<dbReference type="EMBL" id="JAVDDT010000014">
    <property type="protein sequence ID" value="MDQ2070909.1"/>
    <property type="molecule type" value="Genomic_DNA"/>
</dbReference>
<comment type="caution">
    <text evidence="1">The sequence shown here is derived from an EMBL/GenBank/DDBJ whole genome shotgun (WGS) entry which is preliminary data.</text>
</comment>
<dbReference type="RefSeq" id="WP_306729407.1">
    <property type="nucleotide sequence ID" value="NZ_JAVDDT010000014.1"/>
</dbReference>
<evidence type="ECO:0000313" key="1">
    <source>
        <dbReference type="EMBL" id="MDQ2070909.1"/>
    </source>
</evidence>
<gene>
    <name evidence="1" type="ORF">RBH19_13615</name>
</gene>
<accession>A0ABU0WA45</accession>